<evidence type="ECO:0000256" key="3">
    <source>
        <dbReference type="ARBA" id="ARBA00022729"/>
    </source>
</evidence>
<evidence type="ECO:0000256" key="5">
    <source>
        <dbReference type="SAM" id="SignalP"/>
    </source>
</evidence>
<dbReference type="GO" id="GO:0009279">
    <property type="term" value="C:cell outer membrane"/>
    <property type="evidence" value="ECO:0007669"/>
    <property type="project" value="UniProtKB-SubCell"/>
</dbReference>
<dbReference type="PANTHER" id="PTHR34501:SF2">
    <property type="entry name" value="OUTER MEMBRANE PORIN F-RELATED"/>
    <property type="match status" value="1"/>
</dbReference>
<feature type="signal peptide" evidence="5">
    <location>
        <begin position="1"/>
        <end position="22"/>
    </location>
</feature>
<dbReference type="PRINTS" id="PR00182">
    <property type="entry name" value="ECOLNEIPORIN"/>
</dbReference>
<dbReference type="CDD" id="cd00342">
    <property type="entry name" value="gram_neg_porins"/>
    <property type="match status" value="1"/>
</dbReference>
<evidence type="ECO:0000313" key="7">
    <source>
        <dbReference type="Proteomes" id="UP000242642"/>
    </source>
</evidence>
<protein>
    <submittedName>
        <fullName evidence="6">Outer membrane porin protein LC</fullName>
    </submittedName>
</protein>
<dbReference type="Proteomes" id="UP000242642">
    <property type="component" value="Unassembled WGS sequence"/>
</dbReference>
<keyword evidence="4" id="KW-0472">Membrane</keyword>
<dbReference type="RefSeq" id="WP_093320896.1">
    <property type="nucleotide sequence ID" value="NZ_FOHV01000021.1"/>
</dbReference>
<dbReference type="InterPro" id="IPR001897">
    <property type="entry name" value="Porin_gammaproteobac"/>
</dbReference>
<dbReference type="OrthoDB" id="7055111at2"/>
<feature type="chain" id="PRO_5017406224" evidence="5">
    <location>
        <begin position="23"/>
        <end position="381"/>
    </location>
</feature>
<dbReference type="Pfam" id="PF00267">
    <property type="entry name" value="Porin_1"/>
    <property type="match status" value="1"/>
</dbReference>
<reference evidence="7" key="1">
    <citation type="submission" date="2016-10" db="EMBL/GenBank/DDBJ databases">
        <authorList>
            <person name="Varghese N."/>
            <person name="Submissions S."/>
        </authorList>
    </citation>
    <scope>NUCLEOTIDE SEQUENCE [LARGE SCALE GENOMIC DNA]</scope>
    <source>
        <strain evidence="7">DSM 18579</strain>
    </source>
</reference>
<dbReference type="Gene3D" id="2.40.160.10">
    <property type="entry name" value="Porin"/>
    <property type="match status" value="1"/>
</dbReference>
<keyword evidence="3 5" id="KW-0732">Signal</keyword>
<gene>
    <name evidence="6" type="ORF">SAMN02583745_02171</name>
</gene>
<name>A0A1I0DXZ7_9GAMM</name>
<organism evidence="6 7">
    <name type="scientific">Thorsellia anophelis DSM 18579</name>
    <dbReference type="NCBI Taxonomy" id="1123402"/>
    <lineage>
        <taxon>Bacteria</taxon>
        <taxon>Pseudomonadati</taxon>
        <taxon>Pseudomonadota</taxon>
        <taxon>Gammaproteobacteria</taxon>
        <taxon>Enterobacterales</taxon>
        <taxon>Thorselliaceae</taxon>
        <taxon>Thorsellia</taxon>
    </lineage>
</organism>
<dbReference type="InterPro" id="IPR050298">
    <property type="entry name" value="Gram-neg_bact_OMP"/>
</dbReference>
<evidence type="ECO:0000313" key="6">
    <source>
        <dbReference type="EMBL" id="SET37560.1"/>
    </source>
</evidence>
<dbReference type="InterPro" id="IPR033900">
    <property type="entry name" value="Gram_neg_porin_domain"/>
</dbReference>
<dbReference type="GO" id="GO:0015288">
    <property type="term" value="F:porin activity"/>
    <property type="evidence" value="ECO:0007669"/>
    <property type="project" value="InterPro"/>
</dbReference>
<dbReference type="SUPFAM" id="SSF56935">
    <property type="entry name" value="Porins"/>
    <property type="match status" value="1"/>
</dbReference>
<accession>A0A1I0DXZ7</accession>
<dbReference type="STRING" id="1123402.SAMN02583745_02171"/>
<dbReference type="InterPro" id="IPR001702">
    <property type="entry name" value="Porin_Gram-ve"/>
</dbReference>
<keyword evidence="7" id="KW-1185">Reference proteome</keyword>
<evidence type="ECO:0000256" key="2">
    <source>
        <dbReference type="ARBA" id="ARBA00007539"/>
    </source>
</evidence>
<comment type="similarity">
    <text evidence="2">Belongs to the Gram-negative porin family.</text>
</comment>
<dbReference type="InterPro" id="IPR023614">
    <property type="entry name" value="Porin_dom_sf"/>
</dbReference>
<dbReference type="PANTHER" id="PTHR34501">
    <property type="entry name" value="PROTEIN YDDL-RELATED"/>
    <property type="match status" value="1"/>
</dbReference>
<dbReference type="PRINTS" id="PR00183">
    <property type="entry name" value="ECOLIPORIN"/>
</dbReference>
<dbReference type="GO" id="GO:0034220">
    <property type="term" value="P:monoatomic ion transmembrane transport"/>
    <property type="evidence" value="ECO:0007669"/>
    <property type="project" value="InterPro"/>
</dbReference>
<dbReference type="AlphaFoldDB" id="A0A1I0DXZ7"/>
<proteinExistence type="inferred from homology"/>
<evidence type="ECO:0000256" key="1">
    <source>
        <dbReference type="ARBA" id="ARBA00004571"/>
    </source>
</evidence>
<dbReference type="EMBL" id="FOHV01000021">
    <property type="protein sequence ID" value="SET37560.1"/>
    <property type="molecule type" value="Genomic_DNA"/>
</dbReference>
<sequence length="381" mass="41509">MLNRKILAVAITTILATGAANAAEVYNKDGNKINLTGTVEAKYKFRDKQTPATEGASVDKHENEDKTVARLGFMGETQINSQLTGYAAFEHQFAVGSAEDDETRLAYVGLQYANFGSLDFGRNHGVVGLIRDFTDQAAVFGGDGFGGDTDIFLTERASSVATYSNKDLFQMVPGLDVYLQYQAKDASGAVDEQHGDGFAMTSIYHHEQTGLGFGATYANSDRTTAQKTAVGAANVVNNGKHAEMWGLAANYDANNIYFGLSWAQSNNMIPVRGLNGLEEFAPKTRGFEAVANYTFDFGLTPSIAYNQLRARHLNAYHNGNAENNNANLVKYVAIGANYAFNKNIDMAAGYKINLVKKDALYSQRAQIATDDQVEMRLTYTF</sequence>
<comment type="subcellular location">
    <subcellularLocation>
        <location evidence="1">Cell outer membrane</location>
        <topology evidence="1">Multi-pass membrane protein</topology>
    </subcellularLocation>
</comment>
<evidence type="ECO:0000256" key="4">
    <source>
        <dbReference type="ARBA" id="ARBA00023136"/>
    </source>
</evidence>